<evidence type="ECO:0000256" key="5">
    <source>
        <dbReference type="SAM" id="MobiDB-lite"/>
    </source>
</evidence>
<evidence type="ECO:0000256" key="4">
    <source>
        <dbReference type="NCBIfam" id="TIGR02751"/>
    </source>
</evidence>
<dbReference type="Proteomes" id="UP000294321">
    <property type="component" value="Chromosome"/>
</dbReference>
<keyword evidence="1" id="KW-0460">Magnesium</keyword>
<keyword evidence="6" id="KW-0670">Pyruvate</keyword>
<evidence type="ECO:0000313" key="7">
    <source>
        <dbReference type="Proteomes" id="UP000294321"/>
    </source>
</evidence>
<dbReference type="Pfam" id="PF14010">
    <property type="entry name" value="PEPcase_2"/>
    <property type="match status" value="1"/>
</dbReference>
<gene>
    <name evidence="6" type="primary">ppcA</name>
    <name evidence="6" type="ORF">ELX58_02735</name>
</gene>
<dbReference type="RefSeq" id="WP_133441636.1">
    <property type="nucleotide sequence ID" value="NZ_CP034726.1"/>
</dbReference>
<dbReference type="GO" id="GO:0008964">
    <property type="term" value="F:phosphoenolpyruvate carboxylase activity"/>
    <property type="evidence" value="ECO:0007669"/>
    <property type="project" value="UniProtKB-UniRule"/>
</dbReference>
<feature type="region of interest" description="Disordered" evidence="5">
    <location>
        <begin position="1"/>
        <end position="20"/>
    </location>
</feature>
<evidence type="ECO:0000256" key="3">
    <source>
        <dbReference type="ARBA" id="ARBA00023300"/>
    </source>
</evidence>
<keyword evidence="2 6" id="KW-0456">Lyase</keyword>
<dbReference type="NCBIfam" id="TIGR02751">
    <property type="entry name" value="PEPCase_arch"/>
    <property type="match status" value="1"/>
</dbReference>
<dbReference type="GO" id="GO:0006099">
    <property type="term" value="P:tricarboxylic acid cycle"/>
    <property type="evidence" value="ECO:0007669"/>
    <property type="project" value="InterPro"/>
</dbReference>
<keyword evidence="3" id="KW-0120">Carbon dioxide fixation</keyword>
<accession>A0A4V1ALM1</accession>
<dbReference type="KEGG" id="lji:ELX58_02735"/>
<keyword evidence="7" id="KW-1185">Reference proteome</keyword>
<name>A0A4V1ALM1_9LACO</name>
<reference evidence="7" key="1">
    <citation type="submission" date="2018-12" db="EMBL/GenBank/DDBJ databases">
        <title>A new species of lactobacillus.</title>
        <authorList>
            <person name="Jian Y."/>
            <person name="Xin L."/>
            <person name="Hong Z.J."/>
            <person name="Ming L.Z."/>
            <person name="Hong X.Z."/>
        </authorList>
    </citation>
    <scope>NUCLEOTIDE SEQUENCE [LARGE SCALE GENOMIC DNA]</scope>
    <source>
        <strain evidence="7">HSLZ-75</strain>
    </source>
</reference>
<dbReference type="PIRSF" id="PIRSF006677">
    <property type="entry name" value="UCP006677"/>
    <property type="match status" value="1"/>
</dbReference>
<dbReference type="EMBL" id="CP034726">
    <property type="protein sequence ID" value="QBP18079.1"/>
    <property type="molecule type" value="Genomic_DNA"/>
</dbReference>
<dbReference type="EC" id="4.1.1.31" evidence="4"/>
<dbReference type="OrthoDB" id="5487470at2"/>
<dbReference type="InterPro" id="IPR015813">
    <property type="entry name" value="Pyrv/PenolPyrv_kinase-like_dom"/>
</dbReference>
<proteinExistence type="predicted"/>
<dbReference type="InterPro" id="IPR007566">
    <property type="entry name" value="PEP_COase_arc-type"/>
</dbReference>
<protein>
    <recommendedName>
        <fullName evidence="4">Phosphoenolpyruvate carboxylase</fullName>
        <ecNumber evidence="4">4.1.1.31</ecNumber>
    </recommendedName>
</protein>
<evidence type="ECO:0000256" key="1">
    <source>
        <dbReference type="ARBA" id="ARBA00022842"/>
    </source>
</evidence>
<evidence type="ECO:0000256" key="2">
    <source>
        <dbReference type="ARBA" id="ARBA00023239"/>
    </source>
</evidence>
<evidence type="ECO:0000313" key="6">
    <source>
        <dbReference type="EMBL" id="QBP18079.1"/>
    </source>
</evidence>
<dbReference type="GO" id="GO:0015977">
    <property type="term" value="P:carbon fixation"/>
    <property type="evidence" value="ECO:0007669"/>
    <property type="project" value="UniProtKB-KW"/>
</dbReference>
<organism evidence="6 7">
    <name type="scientific">Acetilactobacillus jinshanensis</name>
    <dbReference type="NCBI Taxonomy" id="1720083"/>
    <lineage>
        <taxon>Bacteria</taxon>
        <taxon>Bacillati</taxon>
        <taxon>Bacillota</taxon>
        <taxon>Bacilli</taxon>
        <taxon>Lactobacillales</taxon>
        <taxon>Lactobacillaceae</taxon>
        <taxon>Acetilactobacillus</taxon>
    </lineage>
</organism>
<sequence length="505" mass="58070">MSEEIGRKIPNVMGSQHPDNARAPFFQKSPMVNSFNEMKEAYEDFKTLDTDESMWDWEGKYADGTVLDHLIADHYDFFKKHPLGKDKFLTFRFPNIWQEPGYNIMQAMTTMLTAEDFTHDLHFNRPSIEAILPMTQNAKQIIITQEKFESLAKYKTESFSKGHYKNNPYIGMIPLFENFDVQLSIPKILTDYIKMYHEHFHRHLKYMRVFLACSDTALGNGFLNSILGNKIALTRIGQFSHQIHMPIFPIAGSGSTIFRGGLSPVRIDRYTREYPGLKTATAQSAFRYDYPLERVVKPAIKHLRHNLQHNDFQVIPKADEKTLIKIAKESSIEYHKTLDPLVKDLQPVFSSFPKRRYRHPTVGILSYSRDVDGFKMPRAITYSGSFYSVGIPPEILGVGKTLAKLSDHEKAVLMKYYPDMKADFELLMHYFSQSALNELEAKNSAWKEVEKDVQGITKTFGIQPGPKNSSEAKECQLASELINATDSKTITWLINRQGLLRHFLG</sequence>
<dbReference type="AlphaFoldDB" id="A0A4V1ALM1"/>
<dbReference type="SUPFAM" id="SSF51621">
    <property type="entry name" value="Phosphoenolpyruvate/pyruvate domain"/>
    <property type="match status" value="1"/>
</dbReference>